<reference evidence="2" key="1">
    <citation type="journal article" date="2020" name="Stud. Mycol.">
        <title>101 Dothideomycetes genomes: a test case for predicting lifestyles and emergence of pathogens.</title>
        <authorList>
            <person name="Haridas S."/>
            <person name="Albert R."/>
            <person name="Binder M."/>
            <person name="Bloem J."/>
            <person name="Labutti K."/>
            <person name="Salamov A."/>
            <person name="Andreopoulos B."/>
            <person name="Baker S."/>
            <person name="Barry K."/>
            <person name="Bills G."/>
            <person name="Bluhm B."/>
            <person name="Cannon C."/>
            <person name="Castanera R."/>
            <person name="Culley D."/>
            <person name="Daum C."/>
            <person name="Ezra D."/>
            <person name="Gonzalez J."/>
            <person name="Henrissat B."/>
            <person name="Kuo A."/>
            <person name="Liang C."/>
            <person name="Lipzen A."/>
            <person name="Lutzoni F."/>
            <person name="Magnuson J."/>
            <person name="Mondo S."/>
            <person name="Nolan M."/>
            <person name="Ohm R."/>
            <person name="Pangilinan J."/>
            <person name="Park H.-J."/>
            <person name="Ramirez L."/>
            <person name="Alfaro M."/>
            <person name="Sun H."/>
            <person name="Tritt A."/>
            <person name="Yoshinaga Y."/>
            <person name="Zwiers L.-H."/>
            <person name="Turgeon B."/>
            <person name="Goodwin S."/>
            <person name="Spatafora J."/>
            <person name="Crous P."/>
            <person name="Grigoriev I."/>
        </authorList>
    </citation>
    <scope>NUCLEOTIDE SEQUENCE</scope>
    <source>
        <strain evidence="2">CBS 262.69</strain>
    </source>
</reference>
<dbReference type="InterPro" id="IPR008928">
    <property type="entry name" value="6-hairpin_glycosidase_sf"/>
</dbReference>
<dbReference type="Proteomes" id="UP000799640">
    <property type="component" value="Unassembled WGS sequence"/>
</dbReference>
<dbReference type="Gene3D" id="1.50.10.10">
    <property type="match status" value="1"/>
</dbReference>
<name>A0A6G1HMP4_9PEZI</name>
<dbReference type="GO" id="GO:0005975">
    <property type="term" value="P:carbohydrate metabolic process"/>
    <property type="evidence" value="ECO:0007669"/>
    <property type="project" value="InterPro"/>
</dbReference>
<dbReference type="InterPro" id="IPR052043">
    <property type="entry name" value="PolySaccharide_Degr_Enz"/>
</dbReference>
<dbReference type="GO" id="GO:0016787">
    <property type="term" value="F:hydrolase activity"/>
    <property type="evidence" value="ECO:0007669"/>
    <property type="project" value="UniProtKB-KW"/>
</dbReference>
<evidence type="ECO:0000256" key="1">
    <source>
        <dbReference type="ARBA" id="ARBA00022801"/>
    </source>
</evidence>
<dbReference type="InterPro" id="IPR012341">
    <property type="entry name" value="6hp_glycosidase-like_sf"/>
</dbReference>
<dbReference type="OrthoDB" id="2305845at2759"/>
<evidence type="ECO:0000313" key="2">
    <source>
        <dbReference type="EMBL" id="KAF2397262.1"/>
    </source>
</evidence>
<accession>A0A6G1HMP4</accession>
<dbReference type="InterPro" id="IPR010905">
    <property type="entry name" value="Glyco_hydro_88"/>
</dbReference>
<sequence>MTEPAPDLLTSTIDRLITNLITITDDTGHFLLHLSDGRVIDTKGWNGWEWTHGIGLWGLYAYHELRPDAAVQPLSIIEAWFKKQLPQGTTKNINTMSPFLTLASLPLTPESMATLGEWAEWAMNTCPRTPAGGWQHVTYLSEHVGQLWADTLVMTALPLAKIGKVLDQPEYVAEAARQFLVHVAFLRDSETGLFFHGWQFNEEGVGGHNFARARWARGNAWVCMAVPEMLRIAGWEEGDAVREWLVSVYRMQCAALRGCQAKSGMWRTILDRPEEEGSYEESSATAGIAYGILKGVDMGLLDRTFLPVVGRAVKGVMDKINEGGELEGTSFGTGMGDSLEHYYAIERTSMPYGQALAIMLLAEVLKAIGGVGRMVSVKGRENGQDDK</sequence>
<keyword evidence="3" id="KW-1185">Reference proteome</keyword>
<keyword evidence="1" id="KW-0378">Hydrolase</keyword>
<dbReference type="PANTHER" id="PTHR33886:SF8">
    <property type="entry name" value="UNSATURATED RHAMNOGALACTURONAN HYDROLASE (EUROFUNG)"/>
    <property type="match status" value="1"/>
</dbReference>
<gene>
    <name evidence="2" type="ORF">EJ06DRAFT_544795</name>
</gene>
<dbReference type="EMBL" id="ML996704">
    <property type="protein sequence ID" value="KAF2397262.1"/>
    <property type="molecule type" value="Genomic_DNA"/>
</dbReference>
<dbReference type="Pfam" id="PF07470">
    <property type="entry name" value="Glyco_hydro_88"/>
    <property type="match status" value="1"/>
</dbReference>
<protein>
    <submittedName>
        <fullName evidence="2">Putative cytoplasmic protein</fullName>
    </submittedName>
</protein>
<dbReference type="AlphaFoldDB" id="A0A6G1HMP4"/>
<dbReference type="SUPFAM" id="SSF48208">
    <property type="entry name" value="Six-hairpin glycosidases"/>
    <property type="match status" value="1"/>
</dbReference>
<dbReference type="PANTHER" id="PTHR33886">
    <property type="entry name" value="UNSATURATED RHAMNOGALACTURONAN HYDROLASE (EUROFUNG)"/>
    <property type="match status" value="1"/>
</dbReference>
<proteinExistence type="predicted"/>
<organism evidence="2 3">
    <name type="scientific">Trichodelitschia bisporula</name>
    <dbReference type="NCBI Taxonomy" id="703511"/>
    <lineage>
        <taxon>Eukaryota</taxon>
        <taxon>Fungi</taxon>
        <taxon>Dikarya</taxon>
        <taxon>Ascomycota</taxon>
        <taxon>Pezizomycotina</taxon>
        <taxon>Dothideomycetes</taxon>
        <taxon>Dothideomycetes incertae sedis</taxon>
        <taxon>Phaeotrichales</taxon>
        <taxon>Phaeotrichaceae</taxon>
        <taxon>Trichodelitschia</taxon>
    </lineage>
</organism>
<evidence type="ECO:0000313" key="3">
    <source>
        <dbReference type="Proteomes" id="UP000799640"/>
    </source>
</evidence>